<dbReference type="OMA" id="FTSWFFG"/>
<evidence type="ECO:0000256" key="7">
    <source>
        <dbReference type="ARBA" id="ARBA00023136"/>
    </source>
</evidence>
<keyword evidence="7 8" id="KW-0472">Membrane</keyword>
<dbReference type="GeneID" id="25036287"/>
<dbReference type="HOGENOM" id="CLU_048143_0_0_1"/>
<protein>
    <submittedName>
        <fullName evidence="9">Phosphoinositide biosynthesis protein</fullName>
    </submittedName>
</protein>
<dbReference type="GO" id="GO:0019915">
    <property type="term" value="P:lipid storage"/>
    <property type="evidence" value="ECO:0007669"/>
    <property type="project" value="InterPro"/>
</dbReference>
<organism evidence="9 10">
    <name type="scientific">Schizosaccharomyces cryophilus (strain OY26 / ATCC MYA-4695 / CBS 11777 / NBRC 106824 / NRRL Y48691)</name>
    <name type="common">Fission yeast</name>
    <dbReference type="NCBI Taxonomy" id="653667"/>
    <lineage>
        <taxon>Eukaryota</taxon>
        <taxon>Fungi</taxon>
        <taxon>Dikarya</taxon>
        <taxon>Ascomycota</taxon>
        <taxon>Taphrinomycotina</taxon>
        <taxon>Schizosaccharomycetes</taxon>
        <taxon>Schizosaccharomycetales</taxon>
        <taxon>Schizosaccharomycetaceae</taxon>
        <taxon>Schizosaccharomyces</taxon>
    </lineage>
</organism>
<dbReference type="GO" id="GO:0034389">
    <property type="term" value="P:lipid droplet organization"/>
    <property type="evidence" value="ECO:0007669"/>
    <property type="project" value="TreeGrafter"/>
</dbReference>
<name>S9X6B3_SCHCR</name>
<dbReference type="RefSeq" id="XP_013022521.1">
    <property type="nucleotide sequence ID" value="XM_013167067.1"/>
</dbReference>
<feature type="transmembrane region" description="Helical" evidence="8">
    <location>
        <begin position="192"/>
        <end position="212"/>
    </location>
</feature>
<feature type="transmembrane region" description="Helical" evidence="8">
    <location>
        <begin position="218"/>
        <end position="235"/>
    </location>
</feature>
<dbReference type="PANTHER" id="PTHR23129">
    <property type="entry name" value="ACYL-COENZYME A DIPHOSPHATASE FITM2"/>
    <property type="match status" value="1"/>
</dbReference>
<evidence type="ECO:0000256" key="4">
    <source>
        <dbReference type="ARBA" id="ARBA00022824"/>
    </source>
</evidence>
<dbReference type="PANTHER" id="PTHR23129:SF0">
    <property type="entry name" value="ACYL-COENZYME A DIPHOSPHATASE FITM2"/>
    <property type="match status" value="1"/>
</dbReference>
<dbReference type="EMBL" id="KE546989">
    <property type="protein sequence ID" value="EPY52642.1"/>
    <property type="molecule type" value="Genomic_DNA"/>
</dbReference>
<evidence type="ECO:0000256" key="8">
    <source>
        <dbReference type="SAM" id="Phobius"/>
    </source>
</evidence>
<evidence type="ECO:0000256" key="1">
    <source>
        <dbReference type="ARBA" id="ARBA00004477"/>
    </source>
</evidence>
<accession>S9X6B3</accession>
<keyword evidence="4" id="KW-0256">Endoplasmic reticulum</keyword>
<feature type="transmembrane region" description="Helical" evidence="8">
    <location>
        <begin position="93"/>
        <end position="111"/>
    </location>
</feature>
<dbReference type="OrthoDB" id="5579088at2759"/>
<reference evidence="9 10" key="1">
    <citation type="journal article" date="2011" name="Science">
        <title>Comparative functional genomics of the fission yeasts.</title>
        <authorList>
            <person name="Rhind N."/>
            <person name="Chen Z."/>
            <person name="Yassour M."/>
            <person name="Thompson D.A."/>
            <person name="Haas B.J."/>
            <person name="Habib N."/>
            <person name="Wapinski I."/>
            <person name="Roy S."/>
            <person name="Lin M.F."/>
            <person name="Heiman D.I."/>
            <person name="Young S.K."/>
            <person name="Furuya K."/>
            <person name="Guo Y."/>
            <person name="Pidoux A."/>
            <person name="Chen H.M."/>
            <person name="Robbertse B."/>
            <person name="Goldberg J.M."/>
            <person name="Aoki K."/>
            <person name="Bayne E.H."/>
            <person name="Berlin A.M."/>
            <person name="Desjardins C.A."/>
            <person name="Dobbs E."/>
            <person name="Dukaj L."/>
            <person name="Fan L."/>
            <person name="FitzGerald M.G."/>
            <person name="French C."/>
            <person name="Gujja S."/>
            <person name="Hansen K."/>
            <person name="Keifenheim D."/>
            <person name="Levin J.Z."/>
            <person name="Mosher R.A."/>
            <person name="Mueller C.A."/>
            <person name="Pfiffner J."/>
            <person name="Priest M."/>
            <person name="Russ C."/>
            <person name="Smialowska A."/>
            <person name="Swoboda P."/>
            <person name="Sykes S.M."/>
            <person name="Vaughn M."/>
            <person name="Vengrova S."/>
            <person name="Yoder R."/>
            <person name="Zeng Q."/>
            <person name="Allshire R."/>
            <person name="Baulcombe D."/>
            <person name="Birren B.W."/>
            <person name="Brown W."/>
            <person name="Ekwall K."/>
            <person name="Kellis M."/>
            <person name="Leatherwood J."/>
            <person name="Levin H."/>
            <person name="Margalit H."/>
            <person name="Martienssen R."/>
            <person name="Nieduszynski C.A."/>
            <person name="Spatafora J.W."/>
            <person name="Friedman N."/>
            <person name="Dalgaard J.Z."/>
            <person name="Baumann P."/>
            <person name="Niki H."/>
            <person name="Regev A."/>
            <person name="Nusbaum C."/>
        </authorList>
    </citation>
    <scope>NUCLEOTIDE SEQUENCE [LARGE SCALE GENOMIC DNA]</scope>
    <source>
        <strain evidence="10">OY26 / ATCC MYA-4695 / CBS 11777 / NBRC 106824 / NRRL Y48691</strain>
    </source>
</reference>
<gene>
    <name evidence="9" type="ORF">SPOG_01963</name>
</gene>
<dbReference type="Proteomes" id="UP000015464">
    <property type="component" value="Unassembled WGS sequence"/>
</dbReference>
<evidence type="ECO:0000256" key="3">
    <source>
        <dbReference type="ARBA" id="ARBA00022801"/>
    </source>
</evidence>
<dbReference type="GO" id="GO:0008654">
    <property type="term" value="P:phospholipid biosynthetic process"/>
    <property type="evidence" value="ECO:0007669"/>
    <property type="project" value="TreeGrafter"/>
</dbReference>
<feature type="transmembrane region" description="Helical" evidence="8">
    <location>
        <begin position="63"/>
        <end position="81"/>
    </location>
</feature>
<dbReference type="GO" id="GO:0010945">
    <property type="term" value="F:coenzyme A diphosphatase activity"/>
    <property type="evidence" value="ECO:0007669"/>
    <property type="project" value="InterPro"/>
</dbReference>
<dbReference type="Pfam" id="PF10261">
    <property type="entry name" value="FIT"/>
    <property type="match status" value="2"/>
</dbReference>
<keyword evidence="2 8" id="KW-0812">Transmembrane</keyword>
<dbReference type="eggNOG" id="KOG3750">
    <property type="taxonomic scope" value="Eukaryota"/>
</dbReference>
<dbReference type="InterPro" id="IPR019388">
    <property type="entry name" value="FIT"/>
</dbReference>
<keyword evidence="10" id="KW-1185">Reference proteome</keyword>
<sequence>MAEDTASKYWNERVYFWGLRRKDIFLFEIYATTILLGTIYGGFLDKSKITNYFGNSKNLINILFVKKGWFWTTVVYFSHIWNQRSKRFGHKLIIRYILATLWWFLVTQWFVGPSLIDRAFALTGGSCMDFDIGSITFHPKTATHCKSAKGFWTGGHDLSGHVFLLTHSSLFMLAESFDYFNHYGFKSTSTKLLSGLLCLWWWMLFVTTAYYHTTLEKFTGFFSGILEWAVVYVFFPRFPTISSIIGSPEDSHSNAYTFYY</sequence>
<keyword evidence="6" id="KW-0443">Lipid metabolism</keyword>
<evidence type="ECO:0000313" key="10">
    <source>
        <dbReference type="Proteomes" id="UP000015464"/>
    </source>
</evidence>
<evidence type="ECO:0000256" key="2">
    <source>
        <dbReference type="ARBA" id="ARBA00022692"/>
    </source>
</evidence>
<feature type="transmembrane region" description="Helical" evidence="8">
    <location>
        <begin position="24"/>
        <end position="43"/>
    </location>
</feature>
<feature type="transmembrane region" description="Helical" evidence="8">
    <location>
        <begin position="161"/>
        <end position="180"/>
    </location>
</feature>
<evidence type="ECO:0000256" key="5">
    <source>
        <dbReference type="ARBA" id="ARBA00022989"/>
    </source>
</evidence>
<proteinExistence type="predicted"/>
<evidence type="ECO:0000313" key="9">
    <source>
        <dbReference type="EMBL" id="EPY52642.1"/>
    </source>
</evidence>
<keyword evidence="3" id="KW-0378">Hydrolase</keyword>
<comment type="subcellular location">
    <subcellularLocation>
        <location evidence="1">Endoplasmic reticulum membrane</location>
        <topology evidence="1">Multi-pass membrane protein</topology>
    </subcellularLocation>
</comment>
<evidence type="ECO:0000256" key="6">
    <source>
        <dbReference type="ARBA" id="ARBA00023098"/>
    </source>
</evidence>
<dbReference type="GO" id="GO:0005789">
    <property type="term" value="C:endoplasmic reticulum membrane"/>
    <property type="evidence" value="ECO:0007669"/>
    <property type="project" value="UniProtKB-SubCell"/>
</dbReference>
<dbReference type="AlphaFoldDB" id="S9X6B3"/>
<dbReference type="STRING" id="653667.S9X6B3"/>
<keyword evidence="5 8" id="KW-1133">Transmembrane helix</keyword>